<organism evidence="1 2">
    <name type="scientific">Enterobacteria phage JenK1</name>
    <dbReference type="NCBI Taxonomy" id="1610836"/>
    <lineage>
        <taxon>Viruses</taxon>
        <taxon>Duplodnaviria</taxon>
        <taxon>Heunggongvirae</taxon>
        <taxon>Uroviricota</taxon>
        <taxon>Caudoviricetes</taxon>
        <taxon>Queuovirinae</taxon>
        <taxon>Nonagvirus</taxon>
        <taxon>Nonagvirus JenK1</taxon>
    </lineage>
</organism>
<dbReference type="GeneID" id="26645517"/>
<evidence type="ECO:0000313" key="2">
    <source>
        <dbReference type="Proteomes" id="UP000033025"/>
    </source>
</evidence>
<reference evidence="1 2" key="1">
    <citation type="journal article" date="2015" name="Genome Announc.">
        <title>Complete Genome Sequences of Four Novel Escherichia coli Bacteriophages Belonging to New Phage Groups.</title>
        <authorList>
            <person name="Carstens A.B."/>
            <person name="Kot W."/>
            <person name="Hansen L.H."/>
        </authorList>
    </citation>
    <scope>NUCLEOTIDE SEQUENCE [LARGE SCALE GENOMIC DNA]</scope>
</reference>
<evidence type="ECO:0000313" key="1">
    <source>
        <dbReference type="EMBL" id="AKA61102.1"/>
    </source>
</evidence>
<dbReference type="OrthoDB" id="23131at10239"/>
<keyword evidence="2" id="KW-1185">Reference proteome</keyword>
<protein>
    <submittedName>
        <fullName evidence="1">Uncharacterized protein</fullName>
    </submittedName>
</protein>
<dbReference type="RefSeq" id="YP_009219342.1">
    <property type="nucleotide sequence ID" value="NC_029021.1"/>
</dbReference>
<proteinExistence type="predicted"/>
<dbReference type="KEGG" id="vg:26645517"/>
<name>A0A0E3GMM2_9CAUD</name>
<reference evidence="2" key="2">
    <citation type="submission" date="2015-01" db="EMBL/GenBank/DDBJ databases">
        <title>Complete sequence of three novel 9g-like phages.</title>
        <authorList>
            <person name="Carstens A.B."/>
            <person name="Hansen L.H."/>
            <person name="Kot W."/>
        </authorList>
    </citation>
    <scope>NUCLEOTIDE SEQUENCE [LARGE SCALE GENOMIC DNA]</scope>
</reference>
<dbReference type="Proteomes" id="UP000033025">
    <property type="component" value="Segment"/>
</dbReference>
<accession>A0A0E3GMM2</accession>
<sequence>MSKELQTALTQEEIDILQTDILTLCERIKDAYEEGLFDKQWNQEVQTDEQLWNASSAKRIYDALMKQAMEQ</sequence>
<dbReference type="EMBL" id="KP719134">
    <property type="protein sequence ID" value="AKA61102.1"/>
    <property type="molecule type" value="Genomic_DNA"/>
</dbReference>